<dbReference type="Gene3D" id="3.90.550.10">
    <property type="entry name" value="Spore Coat Polysaccharide Biosynthesis Protein SpsA, Chain A"/>
    <property type="match status" value="1"/>
</dbReference>
<protein>
    <recommendedName>
        <fullName evidence="1">Nucleotidyl transferase domain-containing protein</fullName>
    </recommendedName>
</protein>
<feature type="non-terminal residue" evidence="2">
    <location>
        <position position="219"/>
    </location>
</feature>
<dbReference type="EMBL" id="UINC01192464">
    <property type="protein sequence ID" value="SVE07619.1"/>
    <property type="molecule type" value="Genomic_DNA"/>
</dbReference>
<dbReference type="SUPFAM" id="SSF53448">
    <property type="entry name" value="Nucleotide-diphospho-sugar transferases"/>
    <property type="match status" value="1"/>
</dbReference>
<feature type="domain" description="Nucleotidyl transferase" evidence="1">
    <location>
        <begin position="7"/>
        <end position="169"/>
    </location>
</feature>
<gene>
    <name evidence="2" type="ORF">METZ01_LOCUS460473</name>
</gene>
<dbReference type="InterPro" id="IPR029044">
    <property type="entry name" value="Nucleotide-diphossugar_trans"/>
</dbReference>
<dbReference type="InterPro" id="IPR005835">
    <property type="entry name" value="NTP_transferase_dom"/>
</dbReference>
<accession>A0A383AJ80</accession>
<dbReference type="AlphaFoldDB" id="A0A383AJ80"/>
<reference evidence="2" key="1">
    <citation type="submission" date="2018-05" db="EMBL/GenBank/DDBJ databases">
        <authorList>
            <person name="Lanie J.A."/>
            <person name="Ng W.-L."/>
            <person name="Kazmierczak K.M."/>
            <person name="Andrzejewski T.M."/>
            <person name="Davidsen T.M."/>
            <person name="Wayne K.J."/>
            <person name="Tettelin H."/>
            <person name="Glass J.I."/>
            <person name="Rusch D."/>
            <person name="Podicherti R."/>
            <person name="Tsui H.-C.T."/>
            <person name="Winkler M.E."/>
        </authorList>
    </citation>
    <scope>NUCLEOTIDE SEQUENCE</scope>
</reference>
<evidence type="ECO:0000259" key="1">
    <source>
        <dbReference type="Pfam" id="PF00483"/>
    </source>
</evidence>
<sequence length="219" mass="24698">MTNLTLLVMAAGMGTRYGSLKQLDAVGPNGETIIDYSVYDAIKSGFNKIVFIIRKDFEREFRLSISDKYSKMIEVRHAFQDINDIPSGFKCPSKRKKPWGTGQAILCAKDLIDGPYTVINGDDYYGRESFEVISDYYKNGKQQFAMVAFRLNRTLSSFGPVTRGICSIKNEKLCNVIETENLENKGDMISSNRNSVFNGSESVSMNMWGFTPSLFHILE</sequence>
<organism evidence="2">
    <name type="scientific">marine metagenome</name>
    <dbReference type="NCBI Taxonomy" id="408172"/>
    <lineage>
        <taxon>unclassified sequences</taxon>
        <taxon>metagenomes</taxon>
        <taxon>ecological metagenomes</taxon>
    </lineage>
</organism>
<proteinExistence type="predicted"/>
<name>A0A383AJ80_9ZZZZ</name>
<evidence type="ECO:0000313" key="2">
    <source>
        <dbReference type="EMBL" id="SVE07619.1"/>
    </source>
</evidence>
<dbReference type="Pfam" id="PF00483">
    <property type="entry name" value="NTP_transferase"/>
    <property type="match status" value="1"/>
</dbReference>